<dbReference type="CDD" id="cd04301">
    <property type="entry name" value="NAT_SF"/>
    <property type="match status" value="1"/>
</dbReference>
<dbReference type="SUPFAM" id="SSF55729">
    <property type="entry name" value="Acyl-CoA N-acyltransferases (Nat)"/>
    <property type="match status" value="1"/>
</dbReference>
<organism evidence="6 7">
    <name type="scientific">Candidimonas nitroreducens</name>
    <dbReference type="NCBI Taxonomy" id="683354"/>
    <lineage>
        <taxon>Bacteria</taxon>
        <taxon>Pseudomonadati</taxon>
        <taxon>Pseudomonadota</taxon>
        <taxon>Betaproteobacteria</taxon>
        <taxon>Burkholderiales</taxon>
        <taxon>Alcaligenaceae</taxon>
        <taxon>Candidimonas</taxon>
    </lineage>
</organism>
<protein>
    <submittedName>
        <fullName evidence="6">GNAT family N-acetyltransferase</fullName>
    </submittedName>
</protein>
<evidence type="ECO:0000256" key="4">
    <source>
        <dbReference type="ARBA" id="ARBA00051334"/>
    </source>
</evidence>
<dbReference type="EMBL" id="NJIH01000016">
    <property type="protein sequence ID" value="OWT54209.1"/>
    <property type="molecule type" value="Genomic_DNA"/>
</dbReference>
<dbReference type="InterPro" id="IPR016181">
    <property type="entry name" value="Acyl_CoA_acyltransferase"/>
</dbReference>
<evidence type="ECO:0000256" key="1">
    <source>
        <dbReference type="ARBA" id="ARBA00022679"/>
    </source>
</evidence>
<feature type="domain" description="N-acetyltransferase" evidence="5">
    <location>
        <begin position="24"/>
        <end position="175"/>
    </location>
</feature>
<dbReference type="OrthoDB" id="5459937at2"/>
<evidence type="ECO:0000313" key="7">
    <source>
        <dbReference type="Proteomes" id="UP000214603"/>
    </source>
</evidence>
<dbReference type="PROSITE" id="PS51186">
    <property type="entry name" value="GNAT"/>
    <property type="match status" value="1"/>
</dbReference>
<gene>
    <name evidence="6" type="ORF">CEY11_22860</name>
</gene>
<comment type="catalytic activity">
    <reaction evidence="3">
        <text>L-methionine sulfoximine + acetyl-CoA = N-acetyl-L-methionine sulfoximine + CoA + H(+)</text>
        <dbReference type="Rhea" id="RHEA:47660"/>
        <dbReference type="ChEBI" id="CHEBI:15378"/>
        <dbReference type="ChEBI" id="CHEBI:57287"/>
        <dbReference type="ChEBI" id="CHEBI:57288"/>
        <dbReference type="ChEBI" id="CHEBI:87826"/>
        <dbReference type="ChEBI" id="CHEBI:87827"/>
    </reaction>
</comment>
<evidence type="ECO:0000256" key="3">
    <source>
        <dbReference type="ARBA" id="ARBA00050603"/>
    </source>
</evidence>
<keyword evidence="7" id="KW-1185">Reference proteome</keyword>
<proteinExistence type="predicted"/>
<reference evidence="7" key="1">
    <citation type="submission" date="2017-06" db="EMBL/GenBank/DDBJ databases">
        <title>Herbaspirillum phytohormonus sp. nov., isolated from the root nodule of Robinia pseudoacacia in lead-zinc mine.</title>
        <authorList>
            <person name="Fan M."/>
            <person name="Lin Y."/>
        </authorList>
    </citation>
    <scope>NUCLEOTIDE SEQUENCE [LARGE SCALE GENOMIC DNA]</scope>
    <source>
        <strain evidence="7">SC-089</strain>
    </source>
</reference>
<dbReference type="RefSeq" id="WP_088605747.1">
    <property type="nucleotide sequence ID" value="NZ_NJIH01000016.1"/>
</dbReference>
<evidence type="ECO:0000256" key="2">
    <source>
        <dbReference type="ARBA" id="ARBA00023315"/>
    </source>
</evidence>
<evidence type="ECO:0000259" key="5">
    <source>
        <dbReference type="PROSITE" id="PS51186"/>
    </source>
</evidence>
<dbReference type="PANTHER" id="PTHR43072:SF23">
    <property type="entry name" value="UPF0039 PROTEIN C11D3.02C"/>
    <property type="match status" value="1"/>
</dbReference>
<name>A0A225M5L0_9BURK</name>
<sequence>MTSPAAAQDGVSLVDCDEARHASAILAILNEAIVNSTALYDYAPRPPQAMAGWFAAKRASGFPVVGAIDAAGDLLGFASWGTFRAFPAYKYTVEHSVYVHPEQRGRGLGKLLMQELIRRAGQAQLHVLVGCIDATNTASIRLHTGLGFKHAGTIAQAGFKFGRWLDAAFYQLNLQTPLQPQDG</sequence>
<dbReference type="Gene3D" id="3.40.630.30">
    <property type="match status" value="1"/>
</dbReference>
<dbReference type="Pfam" id="PF00583">
    <property type="entry name" value="Acetyltransf_1"/>
    <property type="match status" value="1"/>
</dbReference>
<accession>A0A225M5L0</accession>
<dbReference type="FunFam" id="3.40.630.30:FF:000026">
    <property type="entry name" value="Phosphinothricin acetyltransferase"/>
    <property type="match status" value="1"/>
</dbReference>
<dbReference type="InterPro" id="IPR000182">
    <property type="entry name" value="GNAT_dom"/>
</dbReference>
<comment type="caution">
    <text evidence="6">The sequence shown here is derived from an EMBL/GenBank/DDBJ whole genome shotgun (WGS) entry which is preliminary data.</text>
</comment>
<comment type="catalytic activity">
    <reaction evidence="4">
        <text>L-methionine sulfone + acetyl-CoA = N-acetyl-L-methionine sulfone + CoA + H(+)</text>
        <dbReference type="Rhea" id="RHEA:47656"/>
        <dbReference type="ChEBI" id="CHEBI:15378"/>
        <dbReference type="ChEBI" id="CHEBI:57287"/>
        <dbReference type="ChEBI" id="CHEBI:57288"/>
        <dbReference type="ChEBI" id="CHEBI:87824"/>
        <dbReference type="ChEBI" id="CHEBI:87825"/>
    </reaction>
</comment>
<dbReference type="PANTHER" id="PTHR43072">
    <property type="entry name" value="N-ACETYLTRANSFERASE"/>
    <property type="match status" value="1"/>
</dbReference>
<keyword evidence="2" id="KW-0012">Acyltransferase</keyword>
<dbReference type="Proteomes" id="UP000214603">
    <property type="component" value="Unassembled WGS sequence"/>
</dbReference>
<dbReference type="AlphaFoldDB" id="A0A225M5L0"/>
<evidence type="ECO:0000313" key="6">
    <source>
        <dbReference type="EMBL" id="OWT54209.1"/>
    </source>
</evidence>
<keyword evidence="1 6" id="KW-0808">Transferase</keyword>
<dbReference type="GO" id="GO:0016747">
    <property type="term" value="F:acyltransferase activity, transferring groups other than amino-acyl groups"/>
    <property type="evidence" value="ECO:0007669"/>
    <property type="project" value="InterPro"/>
</dbReference>